<comment type="caution">
    <text evidence="1">The sequence shown here is derived from an EMBL/GenBank/DDBJ whole genome shotgun (WGS) entry which is preliminary data.</text>
</comment>
<sequence length="68" mass="8082">MTSENLDIDQPNDSQDYTVTSIANLQEGKEPKEDPHQWEFNQHYPNFNEKEIKYAQFRVLRNSNVPKN</sequence>
<dbReference type="Proteomes" id="UP001180020">
    <property type="component" value="Unassembled WGS sequence"/>
</dbReference>
<dbReference type="AlphaFoldDB" id="A0AAV9FAP5"/>
<reference evidence="1" key="2">
    <citation type="submission" date="2023-06" db="EMBL/GenBank/DDBJ databases">
        <authorList>
            <person name="Ma L."/>
            <person name="Liu K.-W."/>
            <person name="Li Z."/>
            <person name="Hsiao Y.-Y."/>
            <person name="Qi Y."/>
            <person name="Fu T."/>
            <person name="Tang G."/>
            <person name="Zhang D."/>
            <person name="Sun W.-H."/>
            <person name="Liu D.-K."/>
            <person name="Li Y."/>
            <person name="Chen G.-Z."/>
            <person name="Liu X.-D."/>
            <person name="Liao X.-Y."/>
            <person name="Jiang Y.-T."/>
            <person name="Yu X."/>
            <person name="Hao Y."/>
            <person name="Huang J."/>
            <person name="Zhao X.-W."/>
            <person name="Ke S."/>
            <person name="Chen Y.-Y."/>
            <person name="Wu W.-L."/>
            <person name="Hsu J.-L."/>
            <person name="Lin Y.-F."/>
            <person name="Huang M.-D."/>
            <person name="Li C.-Y."/>
            <person name="Huang L."/>
            <person name="Wang Z.-W."/>
            <person name="Zhao X."/>
            <person name="Zhong W.-Y."/>
            <person name="Peng D.-H."/>
            <person name="Ahmad S."/>
            <person name="Lan S."/>
            <person name="Zhang J.-S."/>
            <person name="Tsai W.-C."/>
            <person name="Van De Peer Y."/>
            <person name="Liu Z.-J."/>
        </authorList>
    </citation>
    <scope>NUCLEOTIDE SEQUENCE</scope>
    <source>
        <strain evidence="1">CP</strain>
        <tissue evidence="1">Leaves</tissue>
    </source>
</reference>
<organism evidence="1 2">
    <name type="scientific">Acorus calamus</name>
    <name type="common">Sweet flag</name>
    <dbReference type="NCBI Taxonomy" id="4465"/>
    <lineage>
        <taxon>Eukaryota</taxon>
        <taxon>Viridiplantae</taxon>
        <taxon>Streptophyta</taxon>
        <taxon>Embryophyta</taxon>
        <taxon>Tracheophyta</taxon>
        <taxon>Spermatophyta</taxon>
        <taxon>Magnoliopsida</taxon>
        <taxon>Liliopsida</taxon>
        <taxon>Acoraceae</taxon>
        <taxon>Acorus</taxon>
    </lineage>
</organism>
<evidence type="ECO:0000313" key="2">
    <source>
        <dbReference type="Proteomes" id="UP001180020"/>
    </source>
</evidence>
<accession>A0AAV9FAP5</accession>
<keyword evidence="2" id="KW-1185">Reference proteome</keyword>
<gene>
    <name evidence="1" type="ORF">QJS10_CPA03g01264</name>
</gene>
<reference evidence="1" key="1">
    <citation type="journal article" date="2023" name="Nat. Commun.">
        <title>Diploid and tetraploid genomes of Acorus and the evolution of monocots.</title>
        <authorList>
            <person name="Ma L."/>
            <person name="Liu K.W."/>
            <person name="Li Z."/>
            <person name="Hsiao Y.Y."/>
            <person name="Qi Y."/>
            <person name="Fu T."/>
            <person name="Tang G.D."/>
            <person name="Zhang D."/>
            <person name="Sun W.H."/>
            <person name="Liu D.K."/>
            <person name="Li Y."/>
            <person name="Chen G.Z."/>
            <person name="Liu X.D."/>
            <person name="Liao X.Y."/>
            <person name="Jiang Y.T."/>
            <person name="Yu X."/>
            <person name="Hao Y."/>
            <person name="Huang J."/>
            <person name="Zhao X.W."/>
            <person name="Ke S."/>
            <person name="Chen Y.Y."/>
            <person name="Wu W.L."/>
            <person name="Hsu J.L."/>
            <person name="Lin Y.F."/>
            <person name="Huang M.D."/>
            <person name="Li C.Y."/>
            <person name="Huang L."/>
            <person name="Wang Z.W."/>
            <person name="Zhao X."/>
            <person name="Zhong W.Y."/>
            <person name="Peng D.H."/>
            <person name="Ahmad S."/>
            <person name="Lan S."/>
            <person name="Zhang J.S."/>
            <person name="Tsai W.C."/>
            <person name="Van de Peer Y."/>
            <person name="Liu Z.J."/>
        </authorList>
    </citation>
    <scope>NUCLEOTIDE SEQUENCE</scope>
    <source>
        <strain evidence="1">CP</strain>
    </source>
</reference>
<name>A0AAV9FAP5_ACOCL</name>
<proteinExistence type="predicted"/>
<protein>
    <submittedName>
        <fullName evidence="1">Uncharacterized protein</fullName>
    </submittedName>
</protein>
<dbReference type="EMBL" id="JAUJYO010000003">
    <property type="protein sequence ID" value="KAK1321885.1"/>
    <property type="molecule type" value="Genomic_DNA"/>
</dbReference>
<evidence type="ECO:0000313" key="1">
    <source>
        <dbReference type="EMBL" id="KAK1321885.1"/>
    </source>
</evidence>